<evidence type="ECO:0000256" key="2">
    <source>
        <dbReference type="SAM" id="SignalP"/>
    </source>
</evidence>
<feature type="signal peptide" evidence="2">
    <location>
        <begin position="1"/>
        <end position="23"/>
    </location>
</feature>
<organism evidence="3 4">
    <name type="scientific">Devosia albogilva</name>
    <dbReference type="NCBI Taxonomy" id="429726"/>
    <lineage>
        <taxon>Bacteria</taxon>
        <taxon>Pseudomonadati</taxon>
        <taxon>Pseudomonadota</taxon>
        <taxon>Alphaproteobacteria</taxon>
        <taxon>Hyphomicrobiales</taxon>
        <taxon>Devosiaceae</taxon>
        <taxon>Devosia</taxon>
    </lineage>
</organism>
<reference evidence="4" key="1">
    <citation type="journal article" date="2019" name="Int. J. Syst. Evol. Microbiol.">
        <title>The Global Catalogue of Microorganisms (GCM) 10K type strain sequencing project: providing services to taxonomists for standard genome sequencing and annotation.</title>
        <authorList>
            <consortium name="The Broad Institute Genomics Platform"/>
            <consortium name="The Broad Institute Genome Sequencing Center for Infectious Disease"/>
            <person name="Wu L."/>
            <person name="Ma J."/>
        </authorList>
    </citation>
    <scope>NUCLEOTIDE SEQUENCE [LARGE SCALE GENOMIC DNA]</scope>
    <source>
        <strain evidence="4">CCM 7427</strain>
    </source>
</reference>
<feature type="compositionally biased region" description="Low complexity" evidence="1">
    <location>
        <begin position="70"/>
        <end position="104"/>
    </location>
</feature>
<dbReference type="EMBL" id="JBHUNP010000001">
    <property type="protein sequence ID" value="MFD2649328.1"/>
    <property type="molecule type" value="Genomic_DNA"/>
</dbReference>
<dbReference type="RefSeq" id="WP_386834843.1">
    <property type="nucleotide sequence ID" value="NZ_JBHUNP010000001.1"/>
</dbReference>
<keyword evidence="2" id="KW-0732">Signal</keyword>
<comment type="caution">
    <text evidence="3">The sequence shown here is derived from an EMBL/GenBank/DDBJ whole genome shotgun (WGS) entry which is preliminary data.</text>
</comment>
<feature type="chain" id="PRO_5046362250" evidence="2">
    <location>
        <begin position="24"/>
        <end position="169"/>
    </location>
</feature>
<name>A0ABW5QNP7_9HYPH</name>
<accession>A0ABW5QNP7</accession>
<keyword evidence="4" id="KW-1185">Reference proteome</keyword>
<gene>
    <name evidence="3" type="ORF">ACFSX5_16190</name>
</gene>
<feature type="region of interest" description="Disordered" evidence="1">
    <location>
        <begin position="54"/>
        <end position="107"/>
    </location>
</feature>
<feature type="compositionally biased region" description="Low complexity" evidence="1">
    <location>
        <begin position="148"/>
        <end position="169"/>
    </location>
</feature>
<dbReference type="Proteomes" id="UP001597521">
    <property type="component" value="Unassembled WGS sequence"/>
</dbReference>
<evidence type="ECO:0000313" key="3">
    <source>
        <dbReference type="EMBL" id="MFD2649328.1"/>
    </source>
</evidence>
<sequence length="169" mass="16043">MSKMILPASIAVLALGLSAPSFAQQYTIDGQSLPEDQVQRFQEHCDTLFGAEGAGAAESTTNGGDGGSSGSTDASATAGGSATGTAGSTSGSNSSDTSGSGTTDWSTFDLSTLDAEACRSAGFQASGGAAGAVEGSNGTGTDGSVDITTDPTTGGATSGTSSGSDGTSN</sequence>
<evidence type="ECO:0000256" key="1">
    <source>
        <dbReference type="SAM" id="MobiDB-lite"/>
    </source>
</evidence>
<evidence type="ECO:0000313" key="4">
    <source>
        <dbReference type="Proteomes" id="UP001597521"/>
    </source>
</evidence>
<feature type="compositionally biased region" description="Low complexity" evidence="1">
    <location>
        <begin position="125"/>
        <end position="136"/>
    </location>
</feature>
<proteinExistence type="predicted"/>
<protein>
    <submittedName>
        <fullName evidence="3">Uncharacterized protein</fullName>
    </submittedName>
</protein>
<feature type="region of interest" description="Disordered" evidence="1">
    <location>
        <begin position="125"/>
        <end position="169"/>
    </location>
</feature>